<evidence type="ECO:0000313" key="3">
    <source>
        <dbReference type="Proteomes" id="UP001295684"/>
    </source>
</evidence>
<organism evidence="2 3">
    <name type="scientific">Euplotes crassus</name>
    <dbReference type="NCBI Taxonomy" id="5936"/>
    <lineage>
        <taxon>Eukaryota</taxon>
        <taxon>Sar</taxon>
        <taxon>Alveolata</taxon>
        <taxon>Ciliophora</taxon>
        <taxon>Intramacronucleata</taxon>
        <taxon>Spirotrichea</taxon>
        <taxon>Hypotrichia</taxon>
        <taxon>Euplotida</taxon>
        <taxon>Euplotidae</taxon>
        <taxon>Moneuplotes</taxon>
    </lineage>
</organism>
<accession>A0AAD1U750</accession>
<reference evidence="2" key="1">
    <citation type="submission" date="2023-07" db="EMBL/GenBank/DDBJ databases">
        <authorList>
            <consortium name="AG Swart"/>
            <person name="Singh M."/>
            <person name="Singh A."/>
            <person name="Seah K."/>
            <person name="Emmerich C."/>
        </authorList>
    </citation>
    <scope>NUCLEOTIDE SEQUENCE</scope>
    <source>
        <strain evidence="2">DP1</strain>
    </source>
</reference>
<feature type="region of interest" description="Disordered" evidence="1">
    <location>
        <begin position="91"/>
        <end position="171"/>
    </location>
</feature>
<feature type="compositionally biased region" description="Basic residues" evidence="1">
    <location>
        <begin position="244"/>
        <end position="253"/>
    </location>
</feature>
<feature type="compositionally biased region" description="Polar residues" evidence="1">
    <location>
        <begin position="91"/>
        <end position="103"/>
    </location>
</feature>
<comment type="caution">
    <text evidence="2">The sequence shown here is derived from an EMBL/GenBank/DDBJ whole genome shotgun (WGS) entry which is preliminary data.</text>
</comment>
<protein>
    <submittedName>
        <fullName evidence="2">Uncharacterized protein</fullName>
    </submittedName>
</protein>
<sequence>MNQQKLIRKSLMNHTKPMLNLKTRPKSLLNFNNSSSRGKAPNKRGKWILLAYSFSQYKNINSKNRNNSLSVPKISQNMNSLALDEKELTVHSNSKRNTASSFNFPFGNRDRRKDSDLRSEMSHRKENSSILKDIKDQKSKLEQKMHNTRSFTLSRQSRRRRQRTPSEEYMRLPSVKVKNILSKDEKNPQENSKTIIKDDAKTITAMSKLSTTVQIVSKVGSKLRVNLKSDNSMATSKNKALPKAIKRPKKSKIRSNANLSCKSIIDEYPKTLSSPVEPENTNQRVQSTTKKREVLQRILTTDYARNETKINLKNILKKYQKYKTPSDESQGVYRSKTMGRLEEVQNRGEDYRKYRDYLKY</sequence>
<keyword evidence="3" id="KW-1185">Reference proteome</keyword>
<dbReference type="EMBL" id="CAMPGE010001482">
    <property type="protein sequence ID" value="CAI2360274.1"/>
    <property type="molecule type" value="Genomic_DNA"/>
</dbReference>
<name>A0AAD1U750_EUPCR</name>
<feature type="compositionally biased region" description="Basic and acidic residues" evidence="1">
    <location>
        <begin position="108"/>
        <end position="145"/>
    </location>
</feature>
<dbReference type="AlphaFoldDB" id="A0AAD1U750"/>
<dbReference type="Proteomes" id="UP001295684">
    <property type="component" value="Unassembled WGS sequence"/>
</dbReference>
<evidence type="ECO:0000313" key="2">
    <source>
        <dbReference type="EMBL" id="CAI2360274.1"/>
    </source>
</evidence>
<feature type="region of interest" description="Disordered" evidence="1">
    <location>
        <begin position="231"/>
        <end position="253"/>
    </location>
</feature>
<evidence type="ECO:0000256" key="1">
    <source>
        <dbReference type="SAM" id="MobiDB-lite"/>
    </source>
</evidence>
<proteinExistence type="predicted"/>
<gene>
    <name evidence="2" type="ORF">ECRASSUSDP1_LOCUS1574</name>
</gene>